<dbReference type="EMBL" id="BNCO01000033">
    <property type="protein sequence ID" value="GIL58947.1"/>
    <property type="molecule type" value="Genomic_DNA"/>
</dbReference>
<comment type="caution">
    <text evidence="2">The sequence shown here is derived from an EMBL/GenBank/DDBJ whole genome shotgun (WGS) entry which is preliminary data.</text>
</comment>
<feature type="region of interest" description="Disordered" evidence="1">
    <location>
        <begin position="1"/>
        <end position="40"/>
    </location>
</feature>
<keyword evidence="3" id="KW-1185">Reference proteome</keyword>
<feature type="compositionally biased region" description="Polar residues" evidence="1">
    <location>
        <begin position="14"/>
        <end position="27"/>
    </location>
</feature>
<sequence length="124" mass="13385">MSLELSTPAMAGAQQDNPVMQDGSGSNPPGEPTAAGDGESFIMPDISEIMNNVQTFFSTHCVTRARAVEADVSNLQYEINGVTDRAELEKNEALRELNRLGKLVISFQNRISQLLQLDAFGGQA</sequence>
<name>A0A8J4BDN0_9CHLO</name>
<protein>
    <submittedName>
        <fullName evidence="2">Uncharacterized protein</fullName>
    </submittedName>
</protein>
<evidence type="ECO:0000256" key="1">
    <source>
        <dbReference type="SAM" id="MobiDB-lite"/>
    </source>
</evidence>
<evidence type="ECO:0000313" key="2">
    <source>
        <dbReference type="EMBL" id="GIL58947.1"/>
    </source>
</evidence>
<reference evidence="2" key="1">
    <citation type="journal article" date="2021" name="Proc. Natl. Acad. Sci. U.S.A.">
        <title>Three genomes in the algal genus Volvox reveal the fate of a haploid sex-determining region after a transition to homothallism.</title>
        <authorList>
            <person name="Yamamoto K."/>
            <person name="Hamaji T."/>
            <person name="Kawai-Toyooka H."/>
            <person name="Matsuzaki R."/>
            <person name="Takahashi F."/>
            <person name="Nishimura Y."/>
            <person name="Kawachi M."/>
            <person name="Noguchi H."/>
            <person name="Minakuchi Y."/>
            <person name="Umen J.G."/>
            <person name="Toyoda A."/>
            <person name="Nozaki H."/>
        </authorList>
    </citation>
    <scope>NUCLEOTIDE SEQUENCE</scope>
    <source>
        <strain evidence="2">NIES-3780</strain>
    </source>
</reference>
<dbReference type="AlphaFoldDB" id="A0A8J4BDN0"/>
<organism evidence="2 3">
    <name type="scientific">Volvox africanus</name>
    <dbReference type="NCBI Taxonomy" id="51714"/>
    <lineage>
        <taxon>Eukaryota</taxon>
        <taxon>Viridiplantae</taxon>
        <taxon>Chlorophyta</taxon>
        <taxon>core chlorophytes</taxon>
        <taxon>Chlorophyceae</taxon>
        <taxon>CS clade</taxon>
        <taxon>Chlamydomonadales</taxon>
        <taxon>Volvocaceae</taxon>
        <taxon>Volvox</taxon>
    </lineage>
</organism>
<accession>A0A8J4BDN0</accession>
<evidence type="ECO:0000313" key="3">
    <source>
        <dbReference type="Proteomes" id="UP000747399"/>
    </source>
</evidence>
<proteinExistence type="predicted"/>
<dbReference type="Proteomes" id="UP000747399">
    <property type="component" value="Unassembled WGS sequence"/>
</dbReference>
<gene>
    <name evidence="2" type="ORF">Vafri_13952</name>
</gene>